<dbReference type="EMBL" id="AFEU01000002">
    <property type="protein sequence ID" value="EIJ80054.1"/>
    <property type="molecule type" value="Genomic_DNA"/>
</dbReference>
<evidence type="ECO:0000313" key="1">
    <source>
        <dbReference type="EMBL" id="EIJ80054.1"/>
    </source>
</evidence>
<dbReference type="Proteomes" id="UP000010523">
    <property type="component" value="Unassembled WGS sequence"/>
</dbReference>
<sequence>MHFDGDFIIKKEPFFGWKVEITPDFWRYTRFKFYFSEGYEPLFHFMSPYFDI</sequence>
<dbReference type="PATRIC" id="fig|997296.3.peg.1451"/>
<gene>
    <name evidence="1" type="ORF">PB1_06832</name>
</gene>
<reference evidence="1 2" key="1">
    <citation type="journal article" date="2012" name="Appl. Environ. Microbiol.">
        <title>Genome Sequence of Thermotolerant Bacillus methanolicus: Features and Regulation Related to Methylotrophy and Production of L-Lysine and L-Glutamate from Methanol.</title>
        <authorList>
            <person name="Heggeset T.M."/>
            <person name="Krog A."/>
            <person name="Balzer S."/>
            <person name="Wentzel A."/>
            <person name="Ellingsen T.E."/>
            <person name="Brautaset T."/>
        </authorList>
    </citation>
    <scope>NUCLEOTIDE SEQUENCE [LARGE SCALE GENOMIC DNA]</scope>
    <source>
        <strain evidence="1 2">PB1</strain>
    </source>
</reference>
<proteinExistence type="predicted"/>
<organism evidence="1 2">
    <name type="scientific">Bacillus methanolicus PB1</name>
    <dbReference type="NCBI Taxonomy" id="997296"/>
    <lineage>
        <taxon>Bacteria</taxon>
        <taxon>Bacillati</taxon>
        <taxon>Bacillota</taxon>
        <taxon>Bacilli</taxon>
        <taxon>Bacillales</taxon>
        <taxon>Bacillaceae</taxon>
        <taxon>Bacillus</taxon>
    </lineage>
</organism>
<comment type="caution">
    <text evidence="1">The sequence shown here is derived from an EMBL/GenBank/DDBJ whole genome shotgun (WGS) entry which is preliminary data.</text>
</comment>
<evidence type="ECO:0000313" key="2">
    <source>
        <dbReference type="Proteomes" id="UP000010523"/>
    </source>
</evidence>
<accession>I3E0N3</accession>
<keyword evidence="2" id="KW-1185">Reference proteome</keyword>
<protein>
    <submittedName>
        <fullName evidence="1">Uncharacterized protein</fullName>
    </submittedName>
</protein>
<dbReference type="AlphaFoldDB" id="I3E0N3"/>
<name>I3E0N3_BACMT</name>